<evidence type="ECO:0000256" key="9">
    <source>
        <dbReference type="ARBA" id="ARBA00055200"/>
    </source>
</evidence>
<keyword evidence="12" id="KW-1185">Reference proteome</keyword>
<name>A0A9P4GJG4_9PLEO</name>
<keyword evidence="6" id="KW-0378">Hydrolase</keyword>
<dbReference type="HAMAP" id="MF_00755">
    <property type="entry name" value="RNase_P_2"/>
    <property type="match status" value="1"/>
</dbReference>
<dbReference type="GeneID" id="63852256"/>
<evidence type="ECO:0000313" key="12">
    <source>
        <dbReference type="Proteomes" id="UP000800039"/>
    </source>
</evidence>
<dbReference type="Pfam" id="PF01900">
    <property type="entry name" value="RNase_P_Rpp14"/>
    <property type="match status" value="1"/>
</dbReference>
<comment type="caution">
    <text evidence="11">The sequence shown here is derived from an EMBL/GenBank/DDBJ whole genome shotgun (WGS) entry which is preliminary data.</text>
</comment>
<feature type="compositionally biased region" description="Basic and acidic residues" evidence="10">
    <location>
        <begin position="159"/>
        <end position="175"/>
    </location>
</feature>
<proteinExistence type="inferred from homology"/>
<dbReference type="OrthoDB" id="24745at2759"/>
<dbReference type="GO" id="GO:0005730">
    <property type="term" value="C:nucleolus"/>
    <property type="evidence" value="ECO:0007669"/>
    <property type="project" value="TreeGrafter"/>
</dbReference>
<sequence>MVRVKFRYLVVNLLYPEPTTKSNTLLPDVVQIHSPTPDAFHPGLLIRMIRDQVQDLYGDYGMGMISAGLKVNYYSPSTSTVIIRCPRDHYEMVWAALTYMTHLPKPIDRPVVMRVVRVSGTIRKAEEEVIRRSQQIIKRAKAWEGSGGLPMLQSVEKAVDKERRKEDEVLARVEQDTSDEQDTGDEMSE</sequence>
<comment type="function">
    <text evidence="9">Component of ribonuclease P, a protein complex that generates mature tRNA molecules by cleaving their 5'-ends. Also a component of RNase MRP, which cleaves pre-rRNA sequences.</text>
</comment>
<evidence type="ECO:0000256" key="1">
    <source>
        <dbReference type="ARBA" id="ARBA00000928"/>
    </source>
</evidence>
<dbReference type="RefSeq" id="XP_040789132.1">
    <property type="nucleotide sequence ID" value="XM_040935005.1"/>
</dbReference>
<comment type="subcellular location">
    <subcellularLocation>
        <location evidence="2">Nucleus</location>
    </subcellularLocation>
</comment>
<evidence type="ECO:0000256" key="2">
    <source>
        <dbReference type="ARBA" id="ARBA00004123"/>
    </source>
</evidence>
<evidence type="ECO:0000256" key="7">
    <source>
        <dbReference type="ARBA" id="ARBA00023242"/>
    </source>
</evidence>
<dbReference type="FunFam" id="3.30.70.3250:FF:000004">
    <property type="entry name" value="Ribonuclease P/MRP protein subunit POP5"/>
    <property type="match status" value="1"/>
</dbReference>
<evidence type="ECO:0000256" key="3">
    <source>
        <dbReference type="ARBA" id="ARBA00010800"/>
    </source>
</evidence>
<reference evidence="11" key="1">
    <citation type="submission" date="2020-01" db="EMBL/GenBank/DDBJ databases">
        <authorList>
            <consortium name="DOE Joint Genome Institute"/>
            <person name="Haridas S."/>
            <person name="Albert R."/>
            <person name="Binder M."/>
            <person name="Bloem J."/>
            <person name="Labutti K."/>
            <person name="Salamov A."/>
            <person name="Andreopoulos B."/>
            <person name="Baker S.E."/>
            <person name="Barry K."/>
            <person name="Bills G."/>
            <person name="Bluhm B.H."/>
            <person name="Cannon C."/>
            <person name="Castanera R."/>
            <person name="Culley D.E."/>
            <person name="Daum C."/>
            <person name="Ezra D."/>
            <person name="Gonzalez J.B."/>
            <person name="Henrissat B."/>
            <person name="Kuo A."/>
            <person name="Liang C."/>
            <person name="Lipzen A."/>
            <person name="Lutzoni F."/>
            <person name="Magnuson J."/>
            <person name="Mondo S."/>
            <person name="Nolan M."/>
            <person name="Ohm R."/>
            <person name="Pangilinan J."/>
            <person name="Park H.-J."/>
            <person name="Ramirez L."/>
            <person name="Alfaro M."/>
            <person name="Sun H."/>
            <person name="Tritt A."/>
            <person name="Yoshinaga Y."/>
            <person name="Zwiers L.-H."/>
            <person name="Turgeon B.G."/>
            <person name="Goodwin S.B."/>
            <person name="Spatafora J.W."/>
            <person name="Crous P.W."/>
            <person name="Grigoriev I.V."/>
        </authorList>
    </citation>
    <scope>NUCLEOTIDE SEQUENCE</scope>
    <source>
        <strain evidence="11">CBS 394.84</strain>
    </source>
</reference>
<dbReference type="GO" id="GO:0033204">
    <property type="term" value="F:ribonuclease P RNA binding"/>
    <property type="evidence" value="ECO:0007669"/>
    <property type="project" value="TreeGrafter"/>
</dbReference>
<accession>A0A9P4GJG4</accession>
<feature type="region of interest" description="Disordered" evidence="10">
    <location>
        <begin position="159"/>
        <end position="189"/>
    </location>
</feature>
<feature type="compositionally biased region" description="Acidic residues" evidence="10">
    <location>
        <begin position="176"/>
        <end position="189"/>
    </location>
</feature>
<evidence type="ECO:0000256" key="4">
    <source>
        <dbReference type="ARBA" id="ARBA00012179"/>
    </source>
</evidence>
<comment type="catalytic activity">
    <reaction evidence="1">
        <text>Endonucleolytic cleavage of RNA, removing 5'-extranucleotides from tRNA precursor.</text>
        <dbReference type="EC" id="3.1.26.5"/>
    </reaction>
</comment>
<dbReference type="GO" id="GO:0000172">
    <property type="term" value="C:ribonuclease MRP complex"/>
    <property type="evidence" value="ECO:0007669"/>
    <property type="project" value="UniProtKB-ARBA"/>
</dbReference>
<dbReference type="GO" id="GO:0000460">
    <property type="term" value="P:maturation of 5.8S rRNA"/>
    <property type="evidence" value="ECO:0007669"/>
    <property type="project" value="UniProtKB-ARBA"/>
</dbReference>
<evidence type="ECO:0000256" key="6">
    <source>
        <dbReference type="ARBA" id="ARBA00022801"/>
    </source>
</evidence>
<dbReference type="EC" id="3.1.26.5" evidence="4"/>
<dbReference type="GO" id="GO:0030681">
    <property type="term" value="C:multimeric ribonuclease P complex"/>
    <property type="evidence" value="ECO:0007669"/>
    <property type="project" value="TreeGrafter"/>
</dbReference>
<protein>
    <recommendedName>
        <fullName evidence="8">Ribonuclease P/MRP protein subunit POP5</fullName>
        <ecNumber evidence="4">3.1.26.5</ecNumber>
    </recommendedName>
</protein>
<keyword evidence="7" id="KW-0539">Nucleus</keyword>
<dbReference type="SUPFAM" id="SSF160350">
    <property type="entry name" value="Rnp2-like"/>
    <property type="match status" value="1"/>
</dbReference>
<gene>
    <name evidence="11" type="ORF">K460DRAFT_377734</name>
</gene>
<dbReference type="GO" id="GO:0004526">
    <property type="term" value="F:ribonuclease P activity"/>
    <property type="evidence" value="ECO:0007669"/>
    <property type="project" value="UniProtKB-EC"/>
</dbReference>
<comment type="similarity">
    <text evidence="3">Belongs to the eukaryotic/archaeal RNase P protein component 2 family.</text>
</comment>
<keyword evidence="5" id="KW-0819">tRNA processing</keyword>
<dbReference type="InterPro" id="IPR002759">
    <property type="entry name" value="Pop5/Rpp14/Rnp2-like"/>
</dbReference>
<evidence type="ECO:0000313" key="11">
    <source>
        <dbReference type="EMBL" id="KAF1846569.1"/>
    </source>
</evidence>
<organism evidence="11 12">
    <name type="scientific">Cucurbitaria berberidis CBS 394.84</name>
    <dbReference type="NCBI Taxonomy" id="1168544"/>
    <lineage>
        <taxon>Eukaryota</taxon>
        <taxon>Fungi</taxon>
        <taxon>Dikarya</taxon>
        <taxon>Ascomycota</taxon>
        <taxon>Pezizomycotina</taxon>
        <taxon>Dothideomycetes</taxon>
        <taxon>Pleosporomycetidae</taxon>
        <taxon>Pleosporales</taxon>
        <taxon>Pleosporineae</taxon>
        <taxon>Cucurbitariaceae</taxon>
        <taxon>Cucurbitaria</taxon>
    </lineage>
</organism>
<dbReference type="AlphaFoldDB" id="A0A9P4GJG4"/>
<dbReference type="GO" id="GO:0001682">
    <property type="term" value="P:tRNA 5'-leader removal"/>
    <property type="evidence" value="ECO:0007669"/>
    <property type="project" value="InterPro"/>
</dbReference>
<dbReference type="Proteomes" id="UP000800039">
    <property type="component" value="Unassembled WGS sequence"/>
</dbReference>
<evidence type="ECO:0000256" key="10">
    <source>
        <dbReference type="SAM" id="MobiDB-lite"/>
    </source>
</evidence>
<dbReference type="Gene3D" id="3.30.70.3250">
    <property type="entry name" value="Ribonuclease P, Pop5 subunit"/>
    <property type="match status" value="1"/>
</dbReference>
<evidence type="ECO:0000256" key="8">
    <source>
        <dbReference type="ARBA" id="ARBA00044198"/>
    </source>
</evidence>
<dbReference type="PANTHER" id="PTHR15441">
    <property type="entry name" value="RIBONUCLEASE P PROTEIN SUBUNIT P14"/>
    <property type="match status" value="1"/>
</dbReference>
<evidence type="ECO:0000256" key="5">
    <source>
        <dbReference type="ARBA" id="ARBA00022694"/>
    </source>
</evidence>
<dbReference type="InterPro" id="IPR038085">
    <property type="entry name" value="Rnp2-like_sf"/>
</dbReference>
<dbReference type="EMBL" id="ML976616">
    <property type="protein sequence ID" value="KAF1846569.1"/>
    <property type="molecule type" value="Genomic_DNA"/>
</dbReference>
<dbReference type="PANTHER" id="PTHR15441:SF2">
    <property type="entry name" value="RIBONUCLEASE P_MRP PROTEIN SUBUNIT POP5"/>
    <property type="match status" value="1"/>
</dbReference>